<dbReference type="Proteomes" id="UP000637578">
    <property type="component" value="Unassembled WGS sequence"/>
</dbReference>
<accession>A0A8J3CGV2</accession>
<organism evidence="1 2">
    <name type="scientific">Longimycelium tulufanense</name>
    <dbReference type="NCBI Taxonomy" id="907463"/>
    <lineage>
        <taxon>Bacteria</taxon>
        <taxon>Bacillati</taxon>
        <taxon>Actinomycetota</taxon>
        <taxon>Actinomycetes</taxon>
        <taxon>Pseudonocardiales</taxon>
        <taxon>Pseudonocardiaceae</taxon>
        <taxon>Longimycelium</taxon>
    </lineage>
</organism>
<evidence type="ECO:0000313" key="2">
    <source>
        <dbReference type="Proteomes" id="UP000637578"/>
    </source>
</evidence>
<sequence>MSTTSLWAAHDALGTHVAARPGLPAPVGVYLTAAEGSAPVQISVRASFAVARVPEFTAWAESLDEVVIELHHRYGQLTASVVEVEIVAAGRLPETGVRVVVKASAFDETAAALARQLPPPSRGEPLRVDLNALRWPLTPAESTA</sequence>
<reference evidence="1" key="2">
    <citation type="submission" date="2020-09" db="EMBL/GenBank/DDBJ databases">
        <authorList>
            <person name="Sun Q."/>
            <person name="Zhou Y."/>
        </authorList>
    </citation>
    <scope>NUCLEOTIDE SEQUENCE</scope>
    <source>
        <strain evidence="1">CGMCC 4.5737</strain>
    </source>
</reference>
<comment type="caution">
    <text evidence="1">The sequence shown here is derived from an EMBL/GenBank/DDBJ whole genome shotgun (WGS) entry which is preliminary data.</text>
</comment>
<dbReference type="RefSeq" id="WP_189059637.1">
    <property type="nucleotide sequence ID" value="NZ_BMMK01000018.1"/>
</dbReference>
<dbReference type="AlphaFoldDB" id="A0A8J3CGV2"/>
<evidence type="ECO:0000313" key="1">
    <source>
        <dbReference type="EMBL" id="GGM64303.1"/>
    </source>
</evidence>
<reference evidence="1" key="1">
    <citation type="journal article" date="2014" name="Int. J. Syst. Evol. Microbiol.">
        <title>Complete genome sequence of Corynebacterium casei LMG S-19264T (=DSM 44701T), isolated from a smear-ripened cheese.</title>
        <authorList>
            <consortium name="US DOE Joint Genome Institute (JGI-PGF)"/>
            <person name="Walter F."/>
            <person name="Albersmeier A."/>
            <person name="Kalinowski J."/>
            <person name="Ruckert C."/>
        </authorList>
    </citation>
    <scope>NUCLEOTIDE SEQUENCE</scope>
    <source>
        <strain evidence="1">CGMCC 4.5737</strain>
    </source>
</reference>
<gene>
    <name evidence="1" type="ORF">GCM10012275_38580</name>
</gene>
<keyword evidence="2" id="KW-1185">Reference proteome</keyword>
<dbReference type="EMBL" id="BMMK01000018">
    <property type="protein sequence ID" value="GGM64303.1"/>
    <property type="molecule type" value="Genomic_DNA"/>
</dbReference>
<name>A0A8J3CGV2_9PSEU</name>
<proteinExistence type="predicted"/>
<protein>
    <submittedName>
        <fullName evidence="1">Uncharacterized protein</fullName>
    </submittedName>
</protein>